<evidence type="ECO:0000256" key="2">
    <source>
        <dbReference type="SAM" id="SignalP"/>
    </source>
</evidence>
<evidence type="ECO:0000256" key="1">
    <source>
        <dbReference type="ARBA" id="ARBA00022729"/>
    </source>
</evidence>
<evidence type="ECO:0000313" key="3">
    <source>
        <dbReference type="EMBL" id="AQX35360.1"/>
    </source>
</evidence>
<dbReference type="EMBL" id="KX858825">
    <property type="protein sequence ID" value="AQX35360.1"/>
    <property type="molecule type" value="Genomic_DNA"/>
</dbReference>
<protein>
    <submittedName>
        <fullName evidence="3">Uncharacterized protein</fullName>
    </submittedName>
</protein>
<keyword evidence="3" id="KW-0614">Plasmid</keyword>
<feature type="chain" id="PRO_5012074344" evidence="2">
    <location>
        <begin position="24"/>
        <end position="171"/>
    </location>
</feature>
<dbReference type="Gene3D" id="2.60.40.1570">
    <property type="entry name" value="Dr adhesin"/>
    <property type="match status" value="1"/>
</dbReference>
<organism evidence="3">
    <name type="scientific">Enterobacter cloacae</name>
    <dbReference type="NCBI Taxonomy" id="550"/>
    <lineage>
        <taxon>Bacteria</taxon>
        <taxon>Pseudomonadati</taxon>
        <taxon>Pseudomonadota</taxon>
        <taxon>Gammaproteobacteria</taxon>
        <taxon>Enterobacterales</taxon>
        <taxon>Enterobacteriaceae</taxon>
        <taxon>Enterobacter</taxon>
        <taxon>Enterobacter cloacae complex</taxon>
    </lineage>
</organism>
<sequence length="171" mass="18421">MKVNMKKIAFVCAFIGASSTAVAAEFTEQNTAEADIAITRPVSATQIAITPVNGLTTTDIVENTILATVRASTTVDSNNQVAIRWSKNIDTTSEYTATIYESANPEYKLRMSIKEKEPNIRFGLEADDMGEAWLVGSNTGLLEANIVAEGNGSDVYPGTYRVSLDSAIYNP</sequence>
<geneLocation type="plasmid" evidence="3">
    <name>pIMI-5</name>
</geneLocation>
<dbReference type="InterPro" id="IPR037028">
    <property type="entry name" value="Dr_adhesin_sf"/>
</dbReference>
<gene>
    <name evidence="3" type="ORF">PIMI5_00043</name>
</gene>
<reference evidence="3" key="1">
    <citation type="journal article" date="2017" name="Antimicrob. Agents Chemother.">
        <title>Enterobacter cloacae Complex Isolates Harboring blaNMC-A or blaIMI-Type Class A Carbapenemase Genes on Novel Chromosomal Integrative Elements and Plasmids.</title>
        <authorList>
            <person name="Boyd D.A."/>
            <person name="Mataseje L.F."/>
            <person name="Davidson R."/>
            <person name="Delport J.A."/>
            <person name="Fuller J."/>
            <person name="Hoang L."/>
            <person name="Lefebvre B."/>
            <person name="Levett P.N."/>
            <person name="Roscoe D.L."/>
            <person name="Willey B.M."/>
            <person name="Mulvey M.R."/>
        </authorList>
    </citation>
    <scope>NUCLEOTIDE SEQUENCE</scope>
    <source>
        <strain evidence="3">N13-1531</strain>
        <plasmid evidence="3">pIMI-5</plasmid>
    </source>
</reference>
<accession>A0A1S6XY58</accession>
<name>A0A1S6XY58_ENTCL</name>
<keyword evidence="1 2" id="KW-0732">Signal</keyword>
<proteinExistence type="predicted"/>
<dbReference type="RefSeq" id="WP_172689217.1">
    <property type="nucleotide sequence ID" value="NZ_KX858825.1"/>
</dbReference>
<dbReference type="AlphaFoldDB" id="A0A1S6XY58"/>
<feature type="signal peptide" evidence="2">
    <location>
        <begin position="1"/>
        <end position="23"/>
    </location>
</feature>